<reference evidence="9 10" key="1">
    <citation type="journal article" date="2021" name="DNA Res.">
        <title>Genome analysis of Candida subhashii reveals its hybrid nature and dual mitochondrial genome conformations.</title>
        <authorList>
            <person name="Mixao V."/>
            <person name="Hegedusova E."/>
            <person name="Saus E."/>
            <person name="Pryszcz L.P."/>
            <person name="Cillingova A."/>
            <person name="Nosek J."/>
            <person name="Gabaldon T."/>
        </authorList>
    </citation>
    <scope>NUCLEOTIDE SEQUENCE [LARGE SCALE GENOMIC DNA]</scope>
    <source>
        <strain evidence="9 10">CBS 10753</strain>
    </source>
</reference>
<dbReference type="AlphaFoldDB" id="A0A8J5QKL8"/>
<evidence type="ECO:0000256" key="5">
    <source>
        <dbReference type="ARBA" id="ARBA00023204"/>
    </source>
</evidence>
<keyword evidence="10" id="KW-1185">Reference proteome</keyword>
<comment type="caution">
    <text evidence="9">The sequence shown here is derived from an EMBL/GenBank/DDBJ whole genome shotgun (WGS) entry which is preliminary data.</text>
</comment>
<dbReference type="SMART" id="SM00320">
    <property type="entry name" value="WD40"/>
    <property type="match status" value="6"/>
</dbReference>
<dbReference type="Proteomes" id="UP000694255">
    <property type="component" value="Unassembled WGS sequence"/>
</dbReference>
<dbReference type="RefSeq" id="XP_049263961.1">
    <property type="nucleotide sequence ID" value="XM_049406520.1"/>
</dbReference>
<protein>
    <submittedName>
        <fullName evidence="9">CAC2</fullName>
    </submittedName>
</protein>
<dbReference type="PANTHER" id="PTHR15271">
    <property type="entry name" value="CHROMATIN ASSEMBLY FACTOR 1 SUBUNIT B"/>
    <property type="match status" value="1"/>
</dbReference>
<keyword evidence="5" id="KW-0234">DNA repair</keyword>
<keyword evidence="2 7" id="KW-0853">WD repeat</keyword>
<sequence>MEASTITVHWHNESQPIYSVDFQKLNENNKPISGRLVTGGGDNNIRMWKLISLGDSKQHSVEYLSTLHKHTQAVNVVRFNPAGNVLASAGDDGTLMLWKLSDTIVKDFENDEEDDELKESWQVAAQLRSSTSEIMDLCWSPSGEYIVTGSMDNILRVYQLENLNGNGKVVGKLMHSLKNHNHYIQGVSWDPLNQYIASQSADRSVNIYRISQEPGQLLDIKLFHKFNKFNSQGMYYSETLQSFFRRLSFSPDGSLLATPAGLEESAESESSKNVVYVYSRASLGTAPVFKLRGLNKPAIAISFHPGRFKSVEKNLLSHPYTMIFAIATQDSIVLYSTEEFKPLGFVSNLHYSTITDLKWDIDGSRIIVSSTDGFCSVVSFEEGVFGEMYVEEEEEEVRAAEQIIIQEPQQTEVVLIPTSPASQEPEIIQEVTIIEDEGKPKITPTIDSFFSKNKKPKKRIAPTLVTQ</sequence>
<dbReference type="GO" id="GO:0006334">
    <property type="term" value="P:nucleosome assembly"/>
    <property type="evidence" value="ECO:0007669"/>
    <property type="project" value="TreeGrafter"/>
</dbReference>
<dbReference type="Pfam" id="PF24105">
    <property type="entry name" value="Beta-prop_CAF1B_HIR1"/>
    <property type="match status" value="1"/>
</dbReference>
<evidence type="ECO:0000256" key="1">
    <source>
        <dbReference type="ARBA" id="ARBA00004123"/>
    </source>
</evidence>
<dbReference type="GeneID" id="73469539"/>
<keyword evidence="4" id="KW-0227">DNA damage</keyword>
<dbReference type="GO" id="GO:0005634">
    <property type="term" value="C:nucleus"/>
    <property type="evidence" value="ECO:0007669"/>
    <property type="project" value="UniProtKB-SubCell"/>
</dbReference>
<evidence type="ECO:0000256" key="7">
    <source>
        <dbReference type="PROSITE-ProRule" id="PRU00221"/>
    </source>
</evidence>
<gene>
    <name evidence="9" type="ORF">J8A68_002738</name>
</gene>
<feature type="domain" description="CAF1B/HIR1 beta-propeller" evidence="8">
    <location>
        <begin position="1"/>
        <end position="383"/>
    </location>
</feature>
<dbReference type="EMBL" id="JAGSYN010000120">
    <property type="protein sequence ID" value="KAG7663729.1"/>
    <property type="molecule type" value="Genomic_DNA"/>
</dbReference>
<feature type="repeat" description="WD" evidence="7">
    <location>
        <begin position="127"/>
        <end position="162"/>
    </location>
</feature>
<dbReference type="GO" id="GO:0033186">
    <property type="term" value="C:CAF-1 complex"/>
    <property type="evidence" value="ECO:0007669"/>
    <property type="project" value="TreeGrafter"/>
</dbReference>
<dbReference type="InterPro" id="IPR001680">
    <property type="entry name" value="WD40_rpt"/>
</dbReference>
<proteinExistence type="predicted"/>
<comment type="subcellular location">
    <subcellularLocation>
        <location evidence="1">Nucleus</location>
    </subcellularLocation>
</comment>
<dbReference type="InterPro" id="IPR045145">
    <property type="entry name" value="PTHR15271"/>
</dbReference>
<dbReference type="GO" id="GO:0006281">
    <property type="term" value="P:DNA repair"/>
    <property type="evidence" value="ECO:0007669"/>
    <property type="project" value="UniProtKB-KW"/>
</dbReference>
<evidence type="ECO:0000313" key="10">
    <source>
        <dbReference type="Proteomes" id="UP000694255"/>
    </source>
</evidence>
<dbReference type="PROSITE" id="PS50294">
    <property type="entry name" value="WD_REPEATS_REGION"/>
    <property type="match status" value="2"/>
</dbReference>
<evidence type="ECO:0000259" key="8">
    <source>
        <dbReference type="Pfam" id="PF24105"/>
    </source>
</evidence>
<keyword evidence="6" id="KW-0539">Nucleus</keyword>
<accession>A0A8J5QKL8</accession>
<dbReference type="InterPro" id="IPR055410">
    <property type="entry name" value="Beta-prop_CAF1B_HIR1"/>
</dbReference>
<keyword evidence="3" id="KW-0677">Repeat</keyword>
<evidence type="ECO:0000256" key="6">
    <source>
        <dbReference type="ARBA" id="ARBA00023242"/>
    </source>
</evidence>
<evidence type="ECO:0000256" key="2">
    <source>
        <dbReference type="ARBA" id="ARBA00022574"/>
    </source>
</evidence>
<feature type="repeat" description="WD" evidence="7">
    <location>
        <begin position="67"/>
        <end position="101"/>
    </location>
</feature>
<feature type="repeat" description="WD" evidence="7">
    <location>
        <begin position="177"/>
        <end position="211"/>
    </location>
</feature>
<evidence type="ECO:0000256" key="4">
    <source>
        <dbReference type="ARBA" id="ARBA00022763"/>
    </source>
</evidence>
<evidence type="ECO:0000313" key="9">
    <source>
        <dbReference type="EMBL" id="KAG7663729.1"/>
    </source>
</evidence>
<dbReference type="GO" id="GO:0006335">
    <property type="term" value="P:DNA replication-dependent chromatin assembly"/>
    <property type="evidence" value="ECO:0007669"/>
    <property type="project" value="InterPro"/>
</dbReference>
<name>A0A8J5QKL8_9ASCO</name>
<dbReference type="PROSITE" id="PS50082">
    <property type="entry name" value="WD_REPEATS_2"/>
    <property type="match status" value="3"/>
</dbReference>
<evidence type="ECO:0000256" key="3">
    <source>
        <dbReference type="ARBA" id="ARBA00022737"/>
    </source>
</evidence>
<organism evidence="9 10">
    <name type="scientific">[Candida] subhashii</name>
    <dbReference type="NCBI Taxonomy" id="561895"/>
    <lineage>
        <taxon>Eukaryota</taxon>
        <taxon>Fungi</taxon>
        <taxon>Dikarya</taxon>
        <taxon>Ascomycota</taxon>
        <taxon>Saccharomycotina</taxon>
        <taxon>Pichiomycetes</taxon>
        <taxon>Debaryomycetaceae</taxon>
        <taxon>Spathaspora</taxon>
    </lineage>
</organism>
<dbReference type="OrthoDB" id="71227at2759"/>
<dbReference type="PANTHER" id="PTHR15271:SF4">
    <property type="entry name" value="CHROMATIN ASSEMBLY FACTOR 1 SUBUNIT B"/>
    <property type="match status" value="1"/>
</dbReference>